<dbReference type="AlphaFoldDB" id="A0AAV4AS26"/>
<reference evidence="2 3" key="1">
    <citation type="journal article" date="2021" name="Elife">
        <title>Chloroplast acquisition without the gene transfer in kleptoplastic sea slugs, Plakobranchus ocellatus.</title>
        <authorList>
            <person name="Maeda T."/>
            <person name="Takahashi S."/>
            <person name="Yoshida T."/>
            <person name="Shimamura S."/>
            <person name="Takaki Y."/>
            <person name="Nagai Y."/>
            <person name="Toyoda A."/>
            <person name="Suzuki Y."/>
            <person name="Arimoto A."/>
            <person name="Ishii H."/>
            <person name="Satoh N."/>
            <person name="Nishiyama T."/>
            <person name="Hasebe M."/>
            <person name="Maruyama T."/>
            <person name="Minagawa J."/>
            <person name="Obokata J."/>
            <person name="Shigenobu S."/>
        </authorList>
    </citation>
    <scope>NUCLEOTIDE SEQUENCE [LARGE SCALE GENOMIC DNA]</scope>
</reference>
<sequence>MGRKPIKTNPFPGEQGARGHVARPDPRRLSENARLWAWRPFPSVQAHTRRTAINCPLQNQGPLGQPGQDATGVKIYDPGKLIESNSSEGRVSTLEFQRPSENVVEDRLTSLLQSI</sequence>
<evidence type="ECO:0000313" key="2">
    <source>
        <dbReference type="EMBL" id="GFO09129.1"/>
    </source>
</evidence>
<name>A0AAV4AS26_9GAST</name>
<gene>
    <name evidence="2" type="ORF">PoB_003563400</name>
</gene>
<protein>
    <submittedName>
        <fullName evidence="2">Uncharacterized protein</fullName>
    </submittedName>
</protein>
<dbReference type="Proteomes" id="UP000735302">
    <property type="component" value="Unassembled WGS sequence"/>
</dbReference>
<evidence type="ECO:0000313" key="3">
    <source>
        <dbReference type="Proteomes" id="UP000735302"/>
    </source>
</evidence>
<feature type="region of interest" description="Disordered" evidence="1">
    <location>
        <begin position="55"/>
        <end position="74"/>
    </location>
</feature>
<dbReference type="EMBL" id="BLXT01004061">
    <property type="protein sequence ID" value="GFO09129.1"/>
    <property type="molecule type" value="Genomic_DNA"/>
</dbReference>
<feature type="region of interest" description="Disordered" evidence="1">
    <location>
        <begin position="1"/>
        <end position="26"/>
    </location>
</feature>
<evidence type="ECO:0000256" key="1">
    <source>
        <dbReference type="SAM" id="MobiDB-lite"/>
    </source>
</evidence>
<keyword evidence="3" id="KW-1185">Reference proteome</keyword>
<comment type="caution">
    <text evidence="2">The sequence shown here is derived from an EMBL/GenBank/DDBJ whole genome shotgun (WGS) entry which is preliminary data.</text>
</comment>
<feature type="compositionally biased region" description="Low complexity" evidence="1">
    <location>
        <begin position="56"/>
        <end position="68"/>
    </location>
</feature>
<accession>A0AAV4AS26</accession>
<organism evidence="2 3">
    <name type="scientific">Plakobranchus ocellatus</name>
    <dbReference type="NCBI Taxonomy" id="259542"/>
    <lineage>
        <taxon>Eukaryota</taxon>
        <taxon>Metazoa</taxon>
        <taxon>Spiralia</taxon>
        <taxon>Lophotrochozoa</taxon>
        <taxon>Mollusca</taxon>
        <taxon>Gastropoda</taxon>
        <taxon>Heterobranchia</taxon>
        <taxon>Euthyneura</taxon>
        <taxon>Panpulmonata</taxon>
        <taxon>Sacoglossa</taxon>
        <taxon>Placobranchoidea</taxon>
        <taxon>Plakobranchidae</taxon>
        <taxon>Plakobranchus</taxon>
    </lineage>
</organism>
<proteinExistence type="predicted"/>